<dbReference type="PANTHER" id="PTHR30270:SF2">
    <property type="entry name" value="HYDROGENASE EXPRESSION_FORMATION PROTEIN"/>
    <property type="match status" value="1"/>
</dbReference>
<reference evidence="3 4" key="1">
    <citation type="submission" date="2017-05" db="EMBL/GenBank/DDBJ databases">
        <title>Host range expansion of the Methanosphaera genus to humans and monogastric animals involves recent and extensive reduction in genome content.</title>
        <authorList>
            <person name="Hoedt E.C."/>
            <person name="Volmer J.G."/>
            <person name="Parks D.H."/>
            <person name="Rosewarne C.P."/>
            <person name="Denman S.E."/>
            <person name="Mcsweeney C.S."/>
            <person name="O Cuiv P."/>
            <person name="Hugenholtz P."/>
            <person name="Tyson G.W."/>
            <person name="Morrison M."/>
        </authorList>
    </citation>
    <scope>NUCLEOTIDE SEQUENCE [LARGE SCALE GENOMIC DNA]</scope>
    <source>
        <strain evidence="3 4">PA5</strain>
    </source>
</reference>
<dbReference type="PANTHER" id="PTHR30270">
    <property type="entry name" value="THIAMINE-MONOPHOSPHATE KINASE"/>
    <property type="match status" value="1"/>
</dbReference>
<organism evidence="3 4">
    <name type="scientific">Methanosphaera stadtmanae</name>
    <dbReference type="NCBI Taxonomy" id="2317"/>
    <lineage>
        <taxon>Archaea</taxon>
        <taxon>Methanobacteriati</taxon>
        <taxon>Methanobacteriota</taxon>
        <taxon>Methanomada group</taxon>
        <taxon>Methanobacteria</taxon>
        <taxon>Methanobacteriales</taxon>
        <taxon>Methanobacteriaceae</taxon>
        <taxon>Methanosphaera</taxon>
    </lineage>
</organism>
<dbReference type="InterPro" id="IPR036921">
    <property type="entry name" value="PurM-like_N_sf"/>
</dbReference>
<sequence>MDIEEFVKKNMRQQKDENEIIEKLTTIIEYYKNINSKQAKLLSKTVYDEVKTTENLDKTELKKLLDYPKTNIHMGEFGVGSRGQGDFYVHNQIAQIIKNTDTSSIVNPTAQDDGGVVKVEDTYYITTAIDGIHSRLSDYPFLAGFHTARATLRDVCVMGANPVALISDIHLADDGDVGKILDYTAGICAVSELTQVPLVSGSTLRIGGDMVLGDRLVGAVGAVGSSNTLPKARSNAKEGDLILMTEGCGGGTITTTSIYNNYPEVIKETLNVQFIKASQLLNNYPSEDKIHAMTDITNGGIIGDSNEINKTTGLGIHLYSENIKNLINSKVYNMLDNLDIDVLGVSVDSLMIIVSEEESDTIIRLLNENKIKTDVIGKITNTGKTYLEDESGNIKQLVPKFREAAYTPIKKVIDSINEVDFEENKKTINHATVESIKKKDEIVSWIKSRYE</sequence>
<gene>
    <name evidence="3" type="ORF">CA615_07570</name>
</gene>
<proteinExistence type="predicted"/>
<dbReference type="Proteomes" id="UP000248557">
    <property type="component" value="Unassembled WGS sequence"/>
</dbReference>
<dbReference type="AlphaFoldDB" id="A0A328Q6K4"/>
<dbReference type="RefSeq" id="WP_112149768.1">
    <property type="nucleotide sequence ID" value="NZ_CAUHHK010000008.1"/>
</dbReference>
<dbReference type="Pfam" id="PF00586">
    <property type="entry name" value="AIRS"/>
    <property type="match status" value="1"/>
</dbReference>
<dbReference type="PIRSF" id="PIRSF006346">
    <property type="entry name" value="Ni_metllenz_mat"/>
    <property type="match status" value="1"/>
</dbReference>
<dbReference type="Pfam" id="PF02769">
    <property type="entry name" value="AIRS_C"/>
    <property type="match status" value="1"/>
</dbReference>
<dbReference type="SUPFAM" id="SSF55326">
    <property type="entry name" value="PurM N-terminal domain-like"/>
    <property type="match status" value="1"/>
</dbReference>
<dbReference type="CDD" id="cd02691">
    <property type="entry name" value="PurM-like2"/>
    <property type="match status" value="1"/>
</dbReference>
<evidence type="ECO:0000259" key="2">
    <source>
        <dbReference type="Pfam" id="PF02769"/>
    </source>
</evidence>
<comment type="caution">
    <text evidence="3">The sequence shown here is derived from an EMBL/GenBank/DDBJ whole genome shotgun (WGS) entry which is preliminary data.</text>
</comment>
<evidence type="ECO:0000313" key="4">
    <source>
        <dbReference type="Proteomes" id="UP000248557"/>
    </source>
</evidence>
<evidence type="ECO:0000313" key="3">
    <source>
        <dbReference type="EMBL" id="RAP02390.1"/>
    </source>
</evidence>
<dbReference type="InterPro" id="IPR010918">
    <property type="entry name" value="PurM-like_C_dom"/>
</dbReference>
<dbReference type="InterPro" id="IPR016188">
    <property type="entry name" value="PurM-like_N"/>
</dbReference>
<dbReference type="InterPro" id="IPR006283">
    <property type="entry name" value="ThiL-like"/>
</dbReference>
<feature type="domain" description="PurM-like C-terminal" evidence="2">
    <location>
        <begin position="237"/>
        <end position="388"/>
    </location>
</feature>
<dbReference type="InterPro" id="IPR009186">
    <property type="entry name" value="Ni_metllenz_mat"/>
</dbReference>
<dbReference type="SUPFAM" id="SSF56042">
    <property type="entry name" value="PurM C-terminal domain-like"/>
    <property type="match status" value="1"/>
</dbReference>
<dbReference type="GO" id="GO:0009030">
    <property type="term" value="F:thiamine-phosphate kinase activity"/>
    <property type="evidence" value="ECO:0007669"/>
    <property type="project" value="InterPro"/>
</dbReference>
<dbReference type="EMBL" id="NGJK01000093">
    <property type="protein sequence ID" value="RAP02390.1"/>
    <property type="molecule type" value="Genomic_DNA"/>
</dbReference>
<dbReference type="GO" id="GO:0009228">
    <property type="term" value="P:thiamine biosynthetic process"/>
    <property type="evidence" value="ECO:0007669"/>
    <property type="project" value="InterPro"/>
</dbReference>
<protein>
    <submittedName>
        <fullName evidence="3">Uncharacterized protein</fullName>
    </submittedName>
</protein>
<evidence type="ECO:0000259" key="1">
    <source>
        <dbReference type="Pfam" id="PF00586"/>
    </source>
</evidence>
<dbReference type="Gene3D" id="3.90.650.10">
    <property type="entry name" value="PurM-like C-terminal domain"/>
    <property type="match status" value="1"/>
</dbReference>
<dbReference type="InterPro" id="IPR036676">
    <property type="entry name" value="PurM-like_C_sf"/>
</dbReference>
<name>A0A328Q6K4_9EURY</name>
<accession>A0A328Q6K4</accession>
<dbReference type="Gene3D" id="3.30.1330.10">
    <property type="entry name" value="PurM-like, N-terminal domain"/>
    <property type="match status" value="1"/>
</dbReference>
<feature type="domain" description="PurM-like N-terminal" evidence="1">
    <location>
        <begin position="112"/>
        <end position="209"/>
    </location>
</feature>